<dbReference type="EMBL" id="UINC01120972">
    <property type="protein sequence ID" value="SVC95800.1"/>
    <property type="molecule type" value="Genomic_DNA"/>
</dbReference>
<feature type="transmembrane region" description="Helical" evidence="6">
    <location>
        <begin position="12"/>
        <end position="31"/>
    </location>
</feature>
<feature type="transmembrane region" description="Helical" evidence="6">
    <location>
        <begin position="170"/>
        <end position="189"/>
    </location>
</feature>
<dbReference type="Gene3D" id="1.20.1070.10">
    <property type="entry name" value="Rhodopsin 7-helix transmembrane proteins"/>
    <property type="match status" value="1"/>
</dbReference>
<evidence type="ECO:0000256" key="5">
    <source>
        <dbReference type="ARBA" id="ARBA00023136"/>
    </source>
</evidence>
<feature type="transmembrane region" description="Helical" evidence="6">
    <location>
        <begin position="43"/>
        <end position="61"/>
    </location>
</feature>
<organism evidence="7">
    <name type="scientific">marine metagenome</name>
    <dbReference type="NCBI Taxonomy" id="408172"/>
    <lineage>
        <taxon>unclassified sequences</taxon>
        <taxon>metagenomes</taxon>
        <taxon>ecological metagenomes</taxon>
    </lineage>
</organism>
<reference evidence="7" key="1">
    <citation type="submission" date="2018-05" db="EMBL/GenBank/DDBJ databases">
        <authorList>
            <person name="Lanie J.A."/>
            <person name="Ng W.-L."/>
            <person name="Kazmierczak K.M."/>
            <person name="Andrzejewski T.M."/>
            <person name="Davidsen T.M."/>
            <person name="Wayne K.J."/>
            <person name="Tettelin H."/>
            <person name="Glass J.I."/>
            <person name="Rusch D."/>
            <person name="Podicherti R."/>
            <person name="Tsui H.-C.T."/>
            <person name="Winkler M.E."/>
        </authorList>
    </citation>
    <scope>NUCLEOTIDE SEQUENCE</scope>
</reference>
<keyword evidence="5 6" id="KW-0472">Membrane</keyword>
<keyword evidence="3 6" id="KW-0812">Transmembrane</keyword>
<protein>
    <recommendedName>
        <fullName evidence="8">Biphenyl 2,3-dioxygenase</fullName>
    </recommendedName>
</protein>
<feature type="transmembrane region" description="Helical" evidence="6">
    <location>
        <begin position="77"/>
        <end position="95"/>
    </location>
</feature>
<keyword evidence="4 6" id="KW-1133">Transmembrane helix</keyword>
<evidence type="ECO:0000313" key="7">
    <source>
        <dbReference type="EMBL" id="SVC95800.1"/>
    </source>
</evidence>
<evidence type="ECO:0008006" key="8">
    <source>
        <dbReference type="Google" id="ProtNLM"/>
    </source>
</evidence>
<proteinExistence type="inferred from homology"/>
<sequence>MNKLLLPQDVVGGSFWLISVAMIGAAIFFFLERGRLSNRWATAMNLVGVIALMSSIHYFYAKNLWVLNGQAPTALRYIDWILTFPLTILTFYVMLRSVTDVKRGMFWRLLVGTLVWVIAQLLGAYGYMSVTLGFLVGIVGWLYIIGELYMGDAGRSNATCNNESVQMAFFANRLIITIGFSIYHIGYFIEHLAGGANINSLNIIYNLADILNKIIFGMIIYSAALQDTRKGDSIKEG</sequence>
<comment type="similarity">
    <text evidence="2">Belongs to the archaeal/bacterial/fungal opsin family.</text>
</comment>
<evidence type="ECO:0000256" key="6">
    <source>
        <dbReference type="SAM" id="Phobius"/>
    </source>
</evidence>
<accession>A0A382REJ1</accession>
<dbReference type="SMART" id="SM01021">
    <property type="entry name" value="Bac_rhodopsin"/>
    <property type="match status" value="1"/>
</dbReference>
<comment type="subcellular location">
    <subcellularLocation>
        <location evidence="1">Membrane</location>
        <topology evidence="1">Multi-pass membrane protein</topology>
    </subcellularLocation>
</comment>
<feature type="transmembrane region" description="Helical" evidence="6">
    <location>
        <begin position="201"/>
        <end position="225"/>
    </location>
</feature>
<feature type="transmembrane region" description="Helical" evidence="6">
    <location>
        <begin position="132"/>
        <end position="150"/>
    </location>
</feature>
<dbReference type="SUPFAM" id="SSF81321">
    <property type="entry name" value="Family A G protein-coupled receptor-like"/>
    <property type="match status" value="1"/>
</dbReference>
<dbReference type="PRINTS" id="PR00251">
    <property type="entry name" value="BACTRLOPSIN"/>
</dbReference>
<dbReference type="GO" id="GO:0016020">
    <property type="term" value="C:membrane"/>
    <property type="evidence" value="ECO:0007669"/>
    <property type="project" value="UniProtKB-SubCell"/>
</dbReference>
<dbReference type="AlphaFoldDB" id="A0A382REJ1"/>
<gene>
    <name evidence="7" type="ORF">METZ01_LOCUS348654</name>
</gene>
<dbReference type="Pfam" id="PF01036">
    <property type="entry name" value="Bac_rhodopsin"/>
    <property type="match status" value="1"/>
</dbReference>
<evidence type="ECO:0000256" key="4">
    <source>
        <dbReference type="ARBA" id="ARBA00022989"/>
    </source>
</evidence>
<evidence type="ECO:0000256" key="2">
    <source>
        <dbReference type="ARBA" id="ARBA00008130"/>
    </source>
</evidence>
<evidence type="ECO:0000256" key="1">
    <source>
        <dbReference type="ARBA" id="ARBA00004141"/>
    </source>
</evidence>
<dbReference type="InterPro" id="IPR001425">
    <property type="entry name" value="Arc/bac/fun_rhodopsins"/>
</dbReference>
<feature type="transmembrane region" description="Helical" evidence="6">
    <location>
        <begin position="107"/>
        <end position="126"/>
    </location>
</feature>
<evidence type="ECO:0000256" key="3">
    <source>
        <dbReference type="ARBA" id="ARBA00022692"/>
    </source>
</evidence>
<name>A0A382REJ1_9ZZZZ</name>